<evidence type="ECO:0000313" key="8">
    <source>
        <dbReference type="Proteomes" id="UP000697127"/>
    </source>
</evidence>
<feature type="transmembrane region" description="Helical" evidence="6">
    <location>
        <begin position="542"/>
        <end position="561"/>
    </location>
</feature>
<evidence type="ECO:0000256" key="5">
    <source>
        <dbReference type="SAM" id="MobiDB-lite"/>
    </source>
</evidence>
<evidence type="ECO:0000256" key="4">
    <source>
        <dbReference type="ARBA" id="ARBA00023136"/>
    </source>
</evidence>
<keyword evidence="2 6" id="KW-0812">Transmembrane</keyword>
<keyword evidence="3 6" id="KW-1133">Transmembrane helix</keyword>
<dbReference type="AlphaFoldDB" id="A0A9P6WP73"/>
<protein>
    <recommendedName>
        <fullName evidence="9">Acetyl-CoA transporter</fullName>
    </recommendedName>
</protein>
<keyword evidence="4 6" id="KW-0472">Membrane</keyword>
<feature type="region of interest" description="Disordered" evidence="5">
    <location>
        <begin position="1"/>
        <end position="20"/>
    </location>
</feature>
<dbReference type="GO" id="GO:0035348">
    <property type="term" value="P:acetyl-CoA transmembrane transport"/>
    <property type="evidence" value="ECO:0007669"/>
    <property type="project" value="InterPro"/>
</dbReference>
<dbReference type="InterPro" id="IPR004752">
    <property type="entry name" value="AmpG_permease/AT-1"/>
</dbReference>
<comment type="caution">
    <text evidence="7">The sequence shown here is derived from an EMBL/GenBank/DDBJ whole genome shotgun (WGS) entry which is preliminary data.</text>
</comment>
<feature type="transmembrane region" description="Helical" evidence="6">
    <location>
        <begin position="395"/>
        <end position="414"/>
    </location>
</feature>
<feature type="transmembrane region" description="Helical" evidence="6">
    <location>
        <begin position="426"/>
        <end position="453"/>
    </location>
</feature>
<feature type="transmembrane region" description="Helical" evidence="6">
    <location>
        <begin position="263"/>
        <end position="285"/>
    </location>
</feature>
<evidence type="ECO:0000313" key="7">
    <source>
        <dbReference type="EMBL" id="KAG0690629.1"/>
    </source>
</evidence>
<accession>A0A9P6WP73</accession>
<dbReference type="EMBL" id="PUHW01000024">
    <property type="protein sequence ID" value="KAG0690629.1"/>
    <property type="molecule type" value="Genomic_DNA"/>
</dbReference>
<evidence type="ECO:0000256" key="6">
    <source>
        <dbReference type="SAM" id="Phobius"/>
    </source>
</evidence>
<dbReference type="FunFam" id="1.20.1250.20:FF:000289">
    <property type="entry name" value="Acetyl-coenzyme A transporter 1"/>
    <property type="match status" value="1"/>
</dbReference>
<dbReference type="GO" id="GO:0008521">
    <property type="term" value="F:acetyl-CoA transmembrane transporter activity"/>
    <property type="evidence" value="ECO:0007669"/>
    <property type="project" value="InterPro"/>
</dbReference>
<keyword evidence="8" id="KW-1185">Reference proteome</keyword>
<organism evidence="7 8">
    <name type="scientific">Pichia californica</name>
    <dbReference type="NCBI Taxonomy" id="460514"/>
    <lineage>
        <taxon>Eukaryota</taxon>
        <taxon>Fungi</taxon>
        <taxon>Dikarya</taxon>
        <taxon>Ascomycota</taxon>
        <taxon>Saccharomycotina</taxon>
        <taxon>Pichiomycetes</taxon>
        <taxon>Pichiales</taxon>
        <taxon>Pichiaceae</taxon>
        <taxon>Pichia</taxon>
    </lineage>
</organism>
<dbReference type="Gene3D" id="1.20.1250.20">
    <property type="entry name" value="MFS general substrate transporter like domains"/>
    <property type="match status" value="1"/>
</dbReference>
<feature type="transmembrane region" description="Helical" evidence="6">
    <location>
        <begin position="80"/>
        <end position="105"/>
    </location>
</feature>
<dbReference type="SUPFAM" id="SSF103473">
    <property type="entry name" value="MFS general substrate transporter"/>
    <property type="match status" value="1"/>
</dbReference>
<reference evidence="7" key="1">
    <citation type="submission" date="2020-11" db="EMBL/GenBank/DDBJ databases">
        <title>Kefir isolates.</title>
        <authorList>
            <person name="Marcisauskas S."/>
            <person name="Kim Y."/>
            <person name="Blasche S."/>
        </authorList>
    </citation>
    <scope>NUCLEOTIDE SEQUENCE</scope>
    <source>
        <strain evidence="7">Olga-1</strain>
    </source>
</reference>
<feature type="compositionally biased region" description="Polar residues" evidence="5">
    <location>
        <begin position="1"/>
        <end position="19"/>
    </location>
</feature>
<sequence length="594" mass="66939">MSTYRGSSHSPASRNSGTVYTDFDLDEGHIQSIPSNLSYRDDNNNYNVDEDDGKDNNIDLAILSNSKKEMTLPKQDYPRFFLLVLLYFIQGIPIGLAFGSVPFLLKSNKLTYSQVGLFSLATYPYSLKLLWSPIVDSCYVTTVGKRRSWIIPIQCISGFSLIYLGSTIDSWISDNDLILQNLTVLSFSFFFLILLCATQDIAVDGWALTILSKNALSYASTAQTIGLNTGYFVSFTIFLAFNSQDFVNKYFRTIPKDYGFVSLGQYMVLSGILYLAITIFIVIFIPENPKFTTQDSVKYNLEYDTSDCDDDSISTVYSKMFKVLKLKNIQTFIILHLVSKIAFQANEAATNLKLLDKGFSREDLAITVLIDFPFEIIFGYYAARWSNTNEPLKPWMYGYLGRIIAAILGQILVYSFPENGKVNTPYFIFVVLQHLMSSFMSTIQFVSICAFHTNIADPLIGGTYMTTLNTLSNLGGQWPKIIVLSLIDKFSKSICINPNLDQSSPIDQTNPFLKEKFYSCYSNDMKALCIENGGSCVPVKDGYYTANIICIVLGLILYFGWIRKTAKYLESLPIGSWRVKEKGVRNGIRSHLPL</sequence>
<dbReference type="PANTHER" id="PTHR12778">
    <property type="entry name" value="SOLUTE CARRIER FAMILY 33 ACETYL-COA TRANSPORTER -RELATED"/>
    <property type="match status" value="1"/>
</dbReference>
<dbReference type="PANTHER" id="PTHR12778:SF9">
    <property type="entry name" value="ACETYL-COENZYME A TRANSPORTER 1"/>
    <property type="match status" value="1"/>
</dbReference>
<evidence type="ECO:0000256" key="1">
    <source>
        <dbReference type="ARBA" id="ARBA00004141"/>
    </source>
</evidence>
<evidence type="ECO:0008006" key="9">
    <source>
        <dbReference type="Google" id="ProtNLM"/>
    </source>
</evidence>
<dbReference type="GO" id="GO:0016020">
    <property type="term" value="C:membrane"/>
    <property type="evidence" value="ECO:0007669"/>
    <property type="project" value="UniProtKB-SubCell"/>
</dbReference>
<dbReference type="InterPro" id="IPR024371">
    <property type="entry name" value="AcetylCoA_trans_1-like"/>
</dbReference>
<dbReference type="Pfam" id="PF13000">
    <property type="entry name" value="Acatn"/>
    <property type="match status" value="2"/>
</dbReference>
<feature type="transmembrane region" description="Helical" evidence="6">
    <location>
        <begin position="218"/>
        <end position="243"/>
    </location>
</feature>
<name>A0A9P6WP73_9ASCO</name>
<dbReference type="Proteomes" id="UP000697127">
    <property type="component" value="Unassembled WGS sequence"/>
</dbReference>
<evidence type="ECO:0000256" key="3">
    <source>
        <dbReference type="ARBA" id="ARBA00022989"/>
    </source>
</evidence>
<feature type="transmembrane region" description="Helical" evidence="6">
    <location>
        <begin position="178"/>
        <end position="197"/>
    </location>
</feature>
<comment type="subcellular location">
    <subcellularLocation>
        <location evidence="1">Membrane</location>
        <topology evidence="1">Multi-pass membrane protein</topology>
    </subcellularLocation>
</comment>
<feature type="transmembrane region" description="Helical" evidence="6">
    <location>
        <begin position="149"/>
        <end position="166"/>
    </location>
</feature>
<gene>
    <name evidence="7" type="ORF">C6P40_002128</name>
</gene>
<dbReference type="InterPro" id="IPR036259">
    <property type="entry name" value="MFS_trans_sf"/>
</dbReference>
<proteinExistence type="predicted"/>
<evidence type="ECO:0000256" key="2">
    <source>
        <dbReference type="ARBA" id="ARBA00022692"/>
    </source>
</evidence>